<dbReference type="Proteomes" id="UP001417504">
    <property type="component" value="Unassembled WGS sequence"/>
</dbReference>
<evidence type="ECO:0000313" key="3">
    <source>
        <dbReference type="Proteomes" id="UP001417504"/>
    </source>
</evidence>
<feature type="region of interest" description="Disordered" evidence="1">
    <location>
        <begin position="33"/>
        <end position="55"/>
    </location>
</feature>
<gene>
    <name evidence="2" type="ORF">Sjap_021696</name>
</gene>
<organism evidence="2 3">
    <name type="scientific">Stephania japonica</name>
    <dbReference type="NCBI Taxonomy" id="461633"/>
    <lineage>
        <taxon>Eukaryota</taxon>
        <taxon>Viridiplantae</taxon>
        <taxon>Streptophyta</taxon>
        <taxon>Embryophyta</taxon>
        <taxon>Tracheophyta</taxon>
        <taxon>Spermatophyta</taxon>
        <taxon>Magnoliopsida</taxon>
        <taxon>Ranunculales</taxon>
        <taxon>Menispermaceae</taxon>
        <taxon>Menispermoideae</taxon>
        <taxon>Cissampelideae</taxon>
        <taxon>Stephania</taxon>
    </lineage>
</organism>
<keyword evidence="3" id="KW-1185">Reference proteome</keyword>
<protein>
    <submittedName>
        <fullName evidence="2">Uncharacterized protein</fullName>
    </submittedName>
</protein>
<dbReference type="AlphaFoldDB" id="A0AAP0EMV5"/>
<proteinExistence type="predicted"/>
<comment type="caution">
    <text evidence="2">The sequence shown here is derived from an EMBL/GenBank/DDBJ whole genome shotgun (WGS) entry which is preliminary data.</text>
</comment>
<evidence type="ECO:0000313" key="2">
    <source>
        <dbReference type="EMBL" id="KAK9096199.1"/>
    </source>
</evidence>
<feature type="region of interest" description="Disordered" evidence="1">
    <location>
        <begin position="117"/>
        <end position="137"/>
    </location>
</feature>
<reference evidence="2 3" key="1">
    <citation type="submission" date="2024-01" db="EMBL/GenBank/DDBJ databases">
        <title>Genome assemblies of Stephania.</title>
        <authorList>
            <person name="Yang L."/>
        </authorList>
    </citation>
    <scope>NUCLEOTIDE SEQUENCE [LARGE SCALE GENOMIC DNA]</scope>
    <source>
        <strain evidence="2">QJT</strain>
        <tissue evidence="2">Leaf</tissue>
    </source>
</reference>
<sequence>MRGWNVSAPLRLHWGLTRVLRGTRQRFHPRQYDIGNTTKAPNGTKPAGPTLMGPKSGVIGVRYDRATDLSFTGDGASLHRVSDDVSDDVASAIRLAGGERGSRDDLKNWEVIEPAPSNHVPSAQISRSGMEEEKEQRSLKAPQFYLASFERWSTLMKGGTFTLFRSITMNFDIRSLKIFEEMLEKLNPSPTLINHSPTQSSKFGWSVDTPNLLLPCQLMPSAFDWTTKIQEPPLETTRSPKFRKWQLIHSFNSEVIGSANIEVHVDMFCDAINLEKQLITCEETERKIDLFLLDKLGRGGSKVKNLVNNVGKGIGNFFKKAWNGLASEAESFERFLHFCMLCIDVRSTRYKIIAPIMMHVILIL</sequence>
<name>A0AAP0EMV5_9MAGN</name>
<accession>A0AAP0EMV5</accession>
<evidence type="ECO:0000256" key="1">
    <source>
        <dbReference type="SAM" id="MobiDB-lite"/>
    </source>
</evidence>
<dbReference type="EMBL" id="JBBNAE010000009">
    <property type="protein sequence ID" value="KAK9096199.1"/>
    <property type="molecule type" value="Genomic_DNA"/>
</dbReference>